<proteinExistence type="predicted"/>
<reference evidence="1" key="1">
    <citation type="submission" date="2022-11" db="EMBL/GenBank/DDBJ databases">
        <title>Genome Sequence of Boeremia exigua.</title>
        <authorList>
            <person name="Buettner E."/>
        </authorList>
    </citation>
    <scope>NUCLEOTIDE SEQUENCE</scope>
    <source>
        <strain evidence="1">CU02</strain>
    </source>
</reference>
<sequence>MPLLWFSPFYRSHCTFKNRGNGRRTWWCFFGLRGFCERTVALVVGISVFIDQHHWPWKRGILALRLAQTQRSAALILPNTTPAADQRAVLNPNSEFSMDCEYTPVPPKRRSAHWGTVSIVLGLLAIAILLSVAHYVLFSRLDGIIADGELALIRQSFVTAISILLSVLFRAALLGAVGICFAQVLWRTLRGNPLPVSTIESLFQIRSNPFELLNLRTVRRSVLLFLLAAYMWLVPVAVTFPPSALTITPRPFIAVEHLNSSTVNPLMADDFDPFQDFDQLETPRIKVGHQTLPVDYQYTRPSGGEDSPLASLSKTVILNGDISQTPNLYPERNSSQRLRFMGPQLTCTTQTTKLIVDSNDIEKVRGPTLNQTNGNYTLTDRLWGVHLLWFVADSGYGLTPDSYGAVKIEQNKIMGGINCSLEDPPSCPFLAIENTNTTCREEHTSYTVDINWVNGVRNVAIEKERMEPQPTPVEAIQLWLNGTVTKMTIDGVTNKVAGLSGYSDWVSQIREAMPIWTSLQILETFLLLLYTVKSAGCEVANAVPYDWLGPNDTTTRVTPVTCNPNLPGFSLKDRGPSILEDSRLNPRRYNRRNNTGLLDGQNALNQLPITEAALNELLTNITLSTMSLSVWYRPTDINTTQYRNTYDFSRPVNLVLPYTLCLGLGIVIIALGLHALRKNEVVAADGSFLQIAMAAHSPTEMTRLFAEQGVASPFGIPRELKDLEVRYGELVVGEDASDAGLKRRCGFGTVEETVSLRGKR</sequence>
<dbReference type="Proteomes" id="UP001153331">
    <property type="component" value="Unassembled WGS sequence"/>
</dbReference>
<organism evidence="1 2">
    <name type="scientific">Boeremia exigua</name>
    <dbReference type="NCBI Taxonomy" id="749465"/>
    <lineage>
        <taxon>Eukaryota</taxon>
        <taxon>Fungi</taxon>
        <taxon>Dikarya</taxon>
        <taxon>Ascomycota</taxon>
        <taxon>Pezizomycotina</taxon>
        <taxon>Dothideomycetes</taxon>
        <taxon>Pleosporomycetidae</taxon>
        <taxon>Pleosporales</taxon>
        <taxon>Pleosporineae</taxon>
        <taxon>Didymellaceae</taxon>
        <taxon>Boeremia</taxon>
    </lineage>
</organism>
<comment type="caution">
    <text evidence="1">The sequence shown here is derived from an EMBL/GenBank/DDBJ whole genome shotgun (WGS) entry which is preliminary data.</text>
</comment>
<evidence type="ECO:0000313" key="2">
    <source>
        <dbReference type="Proteomes" id="UP001153331"/>
    </source>
</evidence>
<gene>
    <name evidence="1" type="ORF">OPT61_g3959</name>
</gene>
<protein>
    <submittedName>
        <fullName evidence="1">Uncharacterized protein</fullName>
    </submittedName>
</protein>
<dbReference type="EMBL" id="JAPHNI010000215">
    <property type="protein sequence ID" value="KAJ8114052.1"/>
    <property type="molecule type" value="Genomic_DNA"/>
</dbReference>
<keyword evidence="2" id="KW-1185">Reference proteome</keyword>
<accession>A0ACC2IFZ6</accession>
<evidence type="ECO:0000313" key="1">
    <source>
        <dbReference type="EMBL" id="KAJ8114052.1"/>
    </source>
</evidence>
<name>A0ACC2IFZ6_9PLEO</name>